<organism evidence="1 2">
    <name type="scientific">Streptomyces citrinus</name>
    <dbReference type="NCBI Taxonomy" id="3118173"/>
    <lineage>
        <taxon>Bacteria</taxon>
        <taxon>Bacillati</taxon>
        <taxon>Actinomycetota</taxon>
        <taxon>Actinomycetes</taxon>
        <taxon>Kitasatosporales</taxon>
        <taxon>Streptomycetaceae</taxon>
        <taxon>Streptomyces</taxon>
    </lineage>
</organism>
<reference evidence="1" key="1">
    <citation type="journal article" date="2025" name="Int. J. Syst. Evol. Microbiol.">
        <title>Streptomyces citrinus sp. nov., with yellow diffusible pigment.</title>
        <authorList>
            <person name="He Y."/>
            <person name="Yang E."/>
            <person name="Xu J."/>
            <person name="Sun Y."/>
            <person name="Sun L."/>
        </authorList>
    </citation>
    <scope>NUCLEOTIDE SEQUENCE</scope>
    <source>
        <strain evidence="1">Q6</strain>
    </source>
</reference>
<keyword evidence="2" id="KW-1185">Reference proteome</keyword>
<name>A0ACD5AGF6_9ACTN</name>
<evidence type="ECO:0000313" key="1">
    <source>
        <dbReference type="EMBL" id="WWQ66145.1"/>
    </source>
</evidence>
<dbReference type="Proteomes" id="UP001432251">
    <property type="component" value="Chromosome"/>
</dbReference>
<sequence length="410" mass="42398">MPATHASYFLKKSAVTAAAVALSASGLALSATAPAAAADKPPARMSTVGGAQLGKPGTQVNLGAGAPVLPKELTAKSWIVSDAESGEVLAAHNAHWRLPPASTLKMLFADTLLHKFPKTQKHKVELSDLQGVGTGSSVAGIKEEYTYTVRDLWLGVFLRSGNDAVHVLSAMNGGVPQTVSDMQAHADELGAKDTHVVTPDGYDEKGQYSSAYDLTLFARSGMQNGDFREYCSTVTAKLPKKQKKGKTTETFEIQNTNRLFTGEGDLSPYKGIAGVKNGNTTNAGATFTGVAQRDGKVLLVTVMTPQNSKESHAVYKETARLLDWGFAADGKVTPVGRLVGAEGTESPAAGASSPTGDAGPAAKPAAHAAVSTSGGSSGIGIALAITGGVLVLLAGAVFVVRKKWPLRTND</sequence>
<dbReference type="EMBL" id="CP146022">
    <property type="protein sequence ID" value="WWQ66145.1"/>
    <property type="molecule type" value="Genomic_DNA"/>
</dbReference>
<keyword evidence="1" id="KW-0121">Carboxypeptidase</keyword>
<protein>
    <submittedName>
        <fullName evidence="1">D-alanyl-D-alanine carboxypeptidase</fullName>
    </submittedName>
</protein>
<accession>A0ACD5AGF6</accession>
<keyword evidence="1" id="KW-0378">Hydrolase</keyword>
<evidence type="ECO:0000313" key="2">
    <source>
        <dbReference type="Proteomes" id="UP001432251"/>
    </source>
</evidence>
<proteinExistence type="predicted"/>
<keyword evidence="1" id="KW-0645">Protease</keyword>
<gene>
    <name evidence="1" type="ORF">V2W30_24330</name>
</gene>